<dbReference type="Proteomes" id="UP000642014">
    <property type="component" value="Unassembled WGS sequence"/>
</dbReference>
<proteinExistence type="predicted"/>
<gene>
    <name evidence="2" type="ORF">GCM10010497_02150</name>
</gene>
<protein>
    <submittedName>
        <fullName evidence="2">Uncharacterized protein</fullName>
    </submittedName>
</protein>
<sequence>MGKGVEGKSRSGPRGTRCAPGAAGKRGEGAAGRQPFASAFTRERSPLKRLWSPTTGPVEVYCHIV</sequence>
<dbReference type="EMBL" id="BMSJ01000001">
    <property type="protein sequence ID" value="GGR04473.1"/>
    <property type="molecule type" value="Genomic_DNA"/>
</dbReference>
<feature type="region of interest" description="Disordered" evidence="1">
    <location>
        <begin position="1"/>
        <end position="52"/>
    </location>
</feature>
<comment type="caution">
    <text evidence="2">The sequence shown here is derived from an EMBL/GenBank/DDBJ whole genome shotgun (WGS) entry which is preliminary data.</text>
</comment>
<evidence type="ECO:0000313" key="2">
    <source>
        <dbReference type="EMBL" id="GGR04473.1"/>
    </source>
</evidence>
<dbReference type="AlphaFoldDB" id="A0AAV4K939"/>
<evidence type="ECO:0000313" key="3">
    <source>
        <dbReference type="Proteomes" id="UP000642014"/>
    </source>
</evidence>
<organism evidence="2 3">
    <name type="scientific">Streptomyces cinereoruber</name>
    <dbReference type="NCBI Taxonomy" id="67260"/>
    <lineage>
        <taxon>Bacteria</taxon>
        <taxon>Bacillati</taxon>
        <taxon>Actinomycetota</taxon>
        <taxon>Actinomycetes</taxon>
        <taxon>Kitasatosporales</taxon>
        <taxon>Streptomycetaceae</taxon>
        <taxon>Streptomyces</taxon>
    </lineage>
</organism>
<accession>A0AAV4K939</accession>
<reference evidence="2 3" key="1">
    <citation type="journal article" date="2014" name="Int. J. Syst. Evol. Microbiol.">
        <title>Complete genome sequence of Corynebacterium casei LMG S-19264T (=DSM 44701T), isolated from a smear-ripened cheese.</title>
        <authorList>
            <consortium name="US DOE Joint Genome Institute (JGI-PGF)"/>
            <person name="Walter F."/>
            <person name="Albersmeier A."/>
            <person name="Kalinowski J."/>
            <person name="Ruckert C."/>
        </authorList>
    </citation>
    <scope>NUCLEOTIDE SEQUENCE [LARGE SCALE GENOMIC DNA]</scope>
    <source>
        <strain evidence="2 3">JCM 4205</strain>
    </source>
</reference>
<evidence type="ECO:0000256" key="1">
    <source>
        <dbReference type="SAM" id="MobiDB-lite"/>
    </source>
</evidence>
<name>A0AAV4K939_9ACTN</name>